<dbReference type="OrthoDB" id="1454730at2"/>
<dbReference type="AlphaFoldDB" id="A0A5C7GN39"/>
<evidence type="ECO:0000313" key="1">
    <source>
        <dbReference type="EMBL" id="TXG39698.1"/>
    </source>
</evidence>
<sequence length="113" mass="13067">MSFITLVVVISTTIVLCQPIISNFREYSNRQTEATSAAYENKNRVAFNFLINSGKNRFLEARISSAYKEFKLAHAIYPENEALNNLLIETLNILCEKENIYCDELDEFLLNDY</sequence>
<accession>A0A5C7GN39</accession>
<organism evidence="1 2">
    <name type="scientific">Seonamhaeicola maritimus</name>
    <dbReference type="NCBI Taxonomy" id="2591822"/>
    <lineage>
        <taxon>Bacteria</taxon>
        <taxon>Pseudomonadati</taxon>
        <taxon>Bacteroidota</taxon>
        <taxon>Flavobacteriia</taxon>
        <taxon>Flavobacteriales</taxon>
        <taxon>Flavobacteriaceae</taxon>
    </lineage>
</organism>
<protein>
    <submittedName>
        <fullName evidence="1">Uncharacterized protein</fullName>
    </submittedName>
</protein>
<proteinExistence type="predicted"/>
<dbReference type="Proteomes" id="UP000321080">
    <property type="component" value="Unassembled WGS sequence"/>
</dbReference>
<gene>
    <name evidence="1" type="ORF">FUA22_07485</name>
</gene>
<comment type="caution">
    <text evidence="1">The sequence shown here is derived from an EMBL/GenBank/DDBJ whole genome shotgun (WGS) entry which is preliminary data.</text>
</comment>
<dbReference type="EMBL" id="VRKQ01000008">
    <property type="protein sequence ID" value="TXG39698.1"/>
    <property type="molecule type" value="Genomic_DNA"/>
</dbReference>
<dbReference type="RefSeq" id="WP_147767267.1">
    <property type="nucleotide sequence ID" value="NZ_VRKQ01000008.1"/>
</dbReference>
<evidence type="ECO:0000313" key="2">
    <source>
        <dbReference type="Proteomes" id="UP000321080"/>
    </source>
</evidence>
<keyword evidence="2" id="KW-1185">Reference proteome</keyword>
<reference evidence="1 2" key="1">
    <citation type="submission" date="2019-08" db="EMBL/GenBank/DDBJ databases">
        <title>Seonamhaeicola sediminis sp. nov., isolated from marine sediment.</title>
        <authorList>
            <person name="Cao W.R."/>
        </authorList>
    </citation>
    <scope>NUCLEOTIDE SEQUENCE [LARGE SCALE GENOMIC DNA]</scope>
    <source>
        <strain evidence="1 2">1505</strain>
    </source>
</reference>
<name>A0A5C7GN39_9FLAO</name>